<reference evidence="6" key="1">
    <citation type="submission" date="2019-11" db="EMBL/GenBank/DDBJ databases">
        <authorList>
            <person name="Feng L."/>
        </authorList>
    </citation>
    <scope>NUCLEOTIDE SEQUENCE</scope>
    <source>
        <strain evidence="6">CUreolyticusLFYP111</strain>
    </source>
</reference>
<dbReference type="SUPFAM" id="SSF53850">
    <property type="entry name" value="Periplasmic binding protein-like II"/>
    <property type="match status" value="1"/>
</dbReference>
<sequence>MTLKQIEYFIKVCELKQISECSKFFGISQSAMSIAIKNLENSLGGELFDRIGKSLVINERGKAFLKSITPIYNRVLEIRKNMLNEDMFDIAITSSKNIGSYLLPEAVSEILENKNDKSKIHLDIKIENTESILQNILNNQCDIGLIEGSLKNSEVSTITICEDELFVVTGDKDLAQKSWTINSLKDYGWVMREVGSGTREVFFNNIKENPNLNIILELPTSEAIKNSIRNRPLFTCLPYFAIHNELGNGLYKVNIKGKKFIRNLYAIYSKDKKNSETFMNIINEIIESIRKFHKKISSQNS</sequence>
<evidence type="ECO:0000259" key="5">
    <source>
        <dbReference type="PROSITE" id="PS50931"/>
    </source>
</evidence>
<evidence type="ECO:0000256" key="2">
    <source>
        <dbReference type="ARBA" id="ARBA00023015"/>
    </source>
</evidence>
<organism evidence="6">
    <name type="scientific">Campylobacter ureolyticus</name>
    <dbReference type="NCBI Taxonomy" id="827"/>
    <lineage>
        <taxon>Bacteria</taxon>
        <taxon>Pseudomonadati</taxon>
        <taxon>Campylobacterota</taxon>
        <taxon>Epsilonproteobacteria</taxon>
        <taxon>Campylobacterales</taxon>
        <taxon>Campylobacteraceae</taxon>
        <taxon>Campylobacter</taxon>
    </lineage>
</organism>
<keyword evidence="3" id="KW-0238">DNA-binding</keyword>
<dbReference type="InterPro" id="IPR005119">
    <property type="entry name" value="LysR_subst-bd"/>
</dbReference>
<dbReference type="AlphaFoldDB" id="A0A6N2RKX6"/>
<dbReference type="Pfam" id="PF00126">
    <property type="entry name" value="HTH_1"/>
    <property type="match status" value="1"/>
</dbReference>
<feature type="domain" description="HTH lysR-type" evidence="5">
    <location>
        <begin position="1"/>
        <end position="58"/>
    </location>
</feature>
<dbReference type="GO" id="GO:0003700">
    <property type="term" value="F:DNA-binding transcription factor activity"/>
    <property type="evidence" value="ECO:0007669"/>
    <property type="project" value="InterPro"/>
</dbReference>
<dbReference type="Pfam" id="PF03466">
    <property type="entry name" value="LysR_substrate"/>
    <property type="match status" value="1"/>
</dbReference>
<dbReference type="InterPro" id="IPR000847">
    <property type="entry name" value="LysR_HTH_N"/>
</dbReference>
<name>A0A6N2RKX6_9BACT</name>
<dbReference type="EMBL" id="CACRSK010000001">
    <property type="protein sequence ID" value="VYS81088.1"/>
    <property type="molecule type" value="Genomic_DNA"/>
</dbReference>
<dbReference type="PANTHER" id="PTHR30126">
    <property type="entry name" value="HTH-TYPE TRANSCRIPTIONAL REGULATOR"/>
    <property type="match status" value="1"/>
</dbReference>
<protein>
    <submittedName>
        <fullName evidence="6">HTH-type transcriptional regulator CysL</fullName>
    </submittedName>
</protein>
<dbReference type="PROSITE" id="PS50931">
    <property type="entry name" value="HTH_LYSR"/>
    <property type="match status" value="1"/>
</dbReference>
<dbReference type="RefSeq" id="WP_156846952.1">
    <property type="nucleotide sequence ID" value="NZ_CACRSK010000001.1"/>
</dbReference>
<evidence type="ECO:0000256" key="4">
    <source>
        <dbReference type="ARBA" id="ARBA00023163"/>
    </source>
</evidence>
<evidence type="ECO:0000256" key="1">
    <source>
        <dbReference type="ARBA" id="ARBA00009437"/>
    </source>
</evidence>
<dbReference type="GO" id="GO:0000976">
    <property type="term" value="F:transcription cis-regulatory region binding"/>
    <property type="evidence" value="ECO:0007669"/>
    <property type="project" value="TreeGrafter"/>
</dbReference>
<dbReference type="SUPFAM" id="SSF46785">
    <property type="entry name" value="Winged helix' DNA-binding domain"/>
    <property type="match status" value="1"/>
</dbReference>
<evidence type="ECO:0000313" key="6">
    <source>
        <dbReference type="EMBL" id="VYS81088.1"/>
    </source>
</evidence>
<evidence type="ECO:0000256" key="3">
    <source>
        <dbReference type="ARBA" id="ARBA00023125"/>
    </source>
</evidence>
<comment type="similarity">
    <text evidence="1">Belongs to the LysR transcriptional regulatory family.</text>
</comment>
<accession>A0A6N2RKX6</accession>
<gene>
    <name evidence="6" type="primary">cysL</name>
    <name evidence="6" type="ORF">CULFYP111_00468</name>
</gene>
<dbReference type="InterPro" id="IPR036388">
    <property type="entry name" value="WH-like_DNA-bd_sf"/>
</dbReference>
<dbReference type="Gene3D" id="3.40.190.290">
    <property type="match status" value="1"/>
</dbReference>
<keyword evidence="2" id="KW-0805">Transcription regulation</keyword>
<dbReference type="PANTHER" id="PTHR30126:SF40">
    <property type="entry name" value="HTH-TYPE TRANSCRIPTIONAL REGULATOR GLTR"/>
    <property type="match status" value="1"/>
</dbReference>
<proteinExistence type="inferred from homology"/>
<keyword evidence="4" id="KW-0804">Transcription</keyword>
<dbReference type="Gene3D" id="1.10.10.10">
    <property type="entry name" value="Winged helix-like DNA-binding domain superfamily/Winged helix DNA-binding domain"/>
    <property type="match status" value="1"/>
</dbReference>
<dbReference type="InterPro" id="IPR036390">
    <property type="entry name" value="WH_DNA-bd_sf"/>
</dbReference>